<protein>
    <submittedName>
        <fullName evidence="2">Uncharacterized protein</fullName>
    </submittedName>
</protein>
<dbReference type="Proteomes" id="UP000887579">
    <property type="component" value="Unplaced"/>
</dbReference>
<evidence type="ECO:0000313" key="1">
    <source>
        <dbReference type="Proteomes" id="UP000887579"/>
    </source>
</evidence>
<reference evidence="2" key="1">
    <citation type="submission" date="2022-11" db="UniProtKB">
        <authorList>
            <consortium name="WormBaseParasite"/>
        </authorList>
    </citation>
    <scope>IDENTIFICATION</scope>
</reference>
<organism evidence="1 2">
    <name type="scientific">Panagrolaimus sp. ES5</name>
    <dbReference type="NCBI Taxonomy" id="591445"/>
    <lineage>
        <taxon>Eukaryota</taxon>
        <taxon>Metazoa</taxon>
        <taxon>Ecdysozoa</taxon>
        <taxon>Nematoda</taxon>
        <taxon>Chromadorea</taxon>
        <taxon>Rhabditida</taxon>
        <taxon>Tylenchina</taxon>
        <taxon>Panagrolaimomorpha</taxon>
        <taxon>Panagrolaimoidea</taxon>
        <taxon>Panagrolaimidae</taxon>
        <taxon>Panagrolaimus</taxon>
    </lineage>
</organism>
<proteinExistence type="predicted"/>
<dbReference type="WBParaSite" id="ES5_v2.g18554.t1">
    <property type="protein sequence ID" value="ES5_v2.g18554.t1"/>
    <property type="gene ID" value="ES5_v2.g18554"/>
</dbReference>
<accession>A0AC34FMT6</accession>
<name>A0AC34FMT6_9BILA</name>
<sequence length="239" mass="26800">MEQNKTNSSKSAKDRAIDTLRRIQRVFLNMTKKHDAKPNEDGQNEFESEEEPTADISSSENVTKYKADGSGKAMKKADSDIDQHTGLREKIPANDVAEKTLKKRSSAKKKSPPKTKKTSKPIEADKNEIESEEEPSMNLKKKVQKGDRSGRALKKVKSTTSSQSEGISKESEIDKQSGLRKIIPAHDIGEKPSKKRSSVKKISSPKQKKRSSKSSGNQNQQTKTKININPCSKQYRRHH</sequence>
<evidence type="ECO:0000313" key="2">
    <source>
        <dbReference type="WBParaSite" id="ES5_v2.g18554.t1"/>
    </source>
</evidence>